<evidence type="ECO:0000313" key="1">
    <source>
        <dbReference type="EMBL" id="MFD1673169.1"/>
    </source>
</evidence>
<dbReference type="PANTHER" id="PTHR34547:SF1">
    <property type="entry name" value="YACP-LIKE NYN DOMAIN PROTEIN"/>
    <property type="match status" value="1"/>
</dbReference>
<dbReference type="InterPro" id="IPR010298">
    <property type="entry name" value="YacP-like"/>
</dbReference>
<dbReference type="Proteomes" id="UP001597079">
    <property type="component" value="Unassembled WGS sequence"/>
</dbReference>
<dbReference type="PANTHER" id="PTHR34547">
    <property type="entry name" value="YACP-LIKE NYN DOMAIN PROTEIN"/>
    <property type="match status" value="1"/>
</dbReference>
<organism evidence="1 2">
    <name type="scientific">Alicyclobacillus fodiniaquatilis</name>
    <dbReference type="NCBI Taxonomy" id="1661150"/>
    <lineage>
        <taxon>Bacteria</taxon>
        <taxon>Bacillati</taxon>
        <taxon>Bacillota</taxon>
        <taxon>Bacilli</taxon>
        <taxon>Bacillales</taxon>
        <taxon>Alicyclobacillaceae</taxon>
        <taxon>Alicyclobacillus</taxon>
    </lineage>
</organism>
<comment type="caution">
    <text evidence="1">The sequence shown here is derived from an EMBL/GenBank/DDBJ whole genome shotgun (WGS) entry which is preliminary data.</text>
</comment>
<evidence type="ECO:0000313" key="2">
    <source>
        <dbReference type="Proteomes" id="UP001597079"/>
    </source>
</evidence>
<keyword evidence="2" id="KW-1185">Reference proteome</keyword>
<reference evidence="2" key="1">
    <citation type="journal article" date="2019" name="Int. J. Syst. Evol. Microbiol.">
        <title>The Global Catalogue of Microorganisms (GCM) 10K type strain sequencing project: providing services to taxonomists for standard genome sequencing and annotation.</title>
        <authorList>
            <consortium name="The Broad Institute Genomics Platform"/>
            <consortium name="The Broad Institute Genome Sequencing Center for Infectious Disease"/>
            <person name="Wu L."/>
            <person name="Ma J."/>
        </authorList>
    </citation>
    <scope>NUCLEOTIDE SEQUENCE [LARGE SCALE GENOMIC DNA]</scope>
    <source>
        <strain evidence="2">CGMCC 1.12286</strain>
    </source>
</reference>
<accession>A0ABW4JA04</accession>
<dbReference type="EMBL" id="JBHUCX010000001">
    <property type="protein sequence ID" value="MFD1673169.1"/>
    <property type="molecule type" value="Genomic_DNA"/>
</dbReference>
<name>A0ABW4JA04_9BACL</name>
<sequence>MKSSARERKRKGQRCLIVDGYNVLARSAGTSLSKIPDLERARLDMEDQLAQYRSVYDEDVVVVYDAHHRPGVGGTERRGGIEIIFTSSGETADARIERLVYEIRDDYRDITVATSDAAEQQVSFGGGALRISANELLRRLENMRNFISRQTAAHQTEPRHTLGDSIRGDIAKALEKWRRK</sequence>
<dbReference type="CDD" id="cd10912">
    <property type="entry name" value="PIN_YacP-like"/>
    <property type="match status" value="1"/>
</dbReference>
<dbReference type="Pfam" id="PF05991">
    <property type="entry name" value="NYN_YacP"/>
    <property type="match status" value="1"/>
</dbReference>
<protein>
    <submittedName>
        <fullName evidence="1">NYN domain-containing protein</fullName>
    </submittedName>
</protein>
<dbReference type="RefSeq" id="WP_377940505.1">
    <property type="nucleotide sequence ID" value="NZ_JBHUCX010000001.1"/>
</dbReference>
<gene>
    <name evidence="1" type="ORF">ACFSB2_00340</name>
</gene>
<proteinExistence type="predicted"/>